<organism evidence="3 4">
    <name type="scientific">Sinomonas cyclohexanicum</name>
    <name type="common">Corynebacterium cyclohexanicum</name>
    <dbReference type="NCBI Taxonomy" id="322009"/>
    <lineage>
        <taxon>Bacteria</taxon>
        <taxon>Bacillati</taxon>
        <taxon>Actinomycetota</taxon>
        <taxon>Actinomycetes</taxon>
        <taxon>Micrococcales</taxon>
        <taxon>Micrococcaceae</taxon>
        <taxon>Sinomonas</taxon>
    </lineage>
</organism>
<evidence type="ECO:0000256" key="1">
    <source>
        <dbReference type="SAM" id="MobiDB-lite"/>
    </source>
</evidence>
<dbReference type="Proteomes" id="UP001319861">
    <property type="component" value="Chromosome"/>
</dbReference>
<keyword evidence="2" id="KW-0472">Membrane</keyword>
<feature type="transmembrane region" description="Helical" evidence="2">
    <location>
        <begin position="25"/>
        <end position="48"/>
    </location>
</feature>
<dbReference type="RefSeq" id="WP_229230041.1">
    <property type="nucleotide sequence ID" value="NZ_AP024525.1"/>
</dbReference>
<keyword evidence="4" id="KW-1185">Reference proteome</keyword>
<gene>
    <name evidence="3" type="ORF">SCMU_31710</name>
</gene>
<evidence type="ECO:0000313" key="4">
    <source>
        <dbReference type="Proteomes" id="UP001319861"/>
    </source>
</evidence>
<feature type="region of interest" description="Disordered" evidence="1">
    <location>
        <begin position="129"/>
        <end position="165"/>
    </location>
</feature>
<evidence type="ECO:0000313" key="3">
    <source>
        <dbReference type="EMBL" id="BCT77329.1"/>
    </source>
</evidence>
<keyword evidence="2" id="KW-1133">Transmembrane helix</keyword>
<feature type="region of interest" description="Disordered" evidence="1">
    <location>
        <begin position="53"/>
        <end position="79"/>
    </location>
</feature>
<feature type="compositionally biased region" description="Low complexity" evidence="1">
    <location>
        <begin position="142"/>
        <end position="165"/>
    </location>
</feature>
<accession>A0ABN6FKU2</accession>
<name>A0ABN6FKU2_SINCY</name>
<protein>
    <submittedName>
        <fullName evidence="3">Uncharacterized protein</fullName>
    </submittedName>
</protein>
<keyword evidence="2" id="KW-0812">Transmembrane</keyword>
<evidence type="ECO:0000256" key="2">
    <source>
        <dbReference type="SAM" id="Phobius"/>
    </source>
</evidence>
<feature type="compositionally biased region" description="Polar residues" evidence="1">
    <location>
        <begin position="132"/>
        <end position="141"/>
    </location>
</feature>
<reference evidence="3 4" key="1">
    <citation type="journal article" date="2021" name="J. Biosci. Bioeng.">
        <title>Identification and characterization of a chc gene cluster responsible for the aromatization pathway of cyclohexanecarboxylate degradation in Sinomonas cyclohexanicum ATCC 51369.</title>
        <authorList>
            <person name="Yamamoto T."/>
            <person name="Hasegawa Y."/>
            <person name="Lau P.C.K."/>
            <person name="Iwaki H."/>
        </authorList>
    </citation>
    <scope>NUCLEOTIDE SEQUENCE [LARGE SCALE GENOMIC DNA]</scope>
    <source>
        <strain evidence="3 4">ATCC 51369</strain>
    </source>
</reference>
<dbReference type="EMBL" id="AP024525">
    <property type="protein sequence ID" value="BCT77329.1"/>
    <property type="molecule type" value="Genomic_DNA"/>
</dbReference>
<proteinExistence type="predicted"/>
<feature type="compositionally biased region" description="Low complexity" evidence="1">
    <location>
        <begin position="60"/>
        <end position="74"/>
    </location>
</feature>
<sequence length="266" mass="25856">MSGNDAASDSASTDGGAAPRGRPPWVWVLLAACVVVAVGVVVAIAGLFMAPSPQPPPAEAPSSAAAGGTPSSAENASAYGLGDPLPFTAPPVWHAAPSAEYRLTAAAGELHYVSDSGCSLSFRVGPLHPRTASPSPSGTARTTPGASSAGPSPTASPASDPETAATRGALADAIAAVRASATGEGVSDEGSIVVATLDSLTGPLVDMAGAALKVANADGTVTYARLGVRAVPSAQSVVSIVVECPSPEAAATAMNHASVHAYLAAN</sequence>